<evidence type="ECO:0000256" key="3">
    <source>
        <dbReference type="ARBA" id="ARBA00022722"/>
    </source>
</evidence>
<dbReference type="Pfam" id="PF17917">
    <property type="entry name" value="RT_RNaseH"/>
    <property type="match status" value="1"/>
</dbReference>
<reference evidence="8" key="1">
    <citation type="submission" date="2021-02" db="EMBL/GenBank/DDBJ databases">
        <authorList>
            <person name="Nowell W R."/>
        </authorList>
    </citation>
    <scope>NUCLEOTIDE SEQUENCE</scope>
</reference>
<accession>A0A819W408</accession>
<dbReference type="GO" id="GO:0004519">
    <property type="term" value="F:endonuclease activity"/>
    <property type="evidence" value="ECO:0007669"/>
    <property type="project" value="UniProtKB-KW"/>
</dbReference>
<comment type="caution">
    <text evidence="8">The sequence shown here is derived from an EMBL/GenBank/DDBJ whole genome shotgun (WGS) entry which is preliminary data.</text>
</comment>
<organism evidence="8 9">
    <name type="scientific">Adineta steineri</name>
    <dbReference type="NCBI Taxonomy" id="433720"/>
    <lineage>
        <taxon>Eukaryota</taxon>
        <taxon>Metazoa</taxon>
        <taxon>Spiralia</taxon>
        <taxon>Gnathifera</taxon>
        <taxon>Rotifera</taxon>
        <taxon>Eurotatoria</taxon>
        <taxon>Bdelloidea</taxon>
        <taxon>Adinetida</taxon>
        <taxon>Adinetidae</taxon>
        <taxon>Adineta</taxon>
    </lineage>
</organism>
<evidence type="ECO:0000256" key="4">
    <source>
        <dbReference type="ARBA" id="ARBA00022759"/>
    </source>
</evidence>
<dbReference type="GO" id="GO:0016787">
    <property type="term" value="F:hydrolase activity"/>
    <property type="evidence" value="ECO:0007669"/>
    <property type="project" value="UniProtKB-KW"/>
</dbReference>
<evidence type="ECO:0000256" key="1">
    <source>
        <dbReference type="ARBA" id="ARBA00022679"/>
    </source>
</evidence>
<dbReference type="EMBL" id="CAJOBB010005176">
    <property type="protein sequence ID" value="CAF4118785.1"/>
    <property type="molecule type" value="Genomic_DNA"/>
</dbReference>
<evidence type="ECO:0000313" key="9">
    <source>
        <dbReference type="Proteomes" id="UP000663868"/>
    </source>
</evidence>
<dbReference type="Gene3D" id="3.10.10.10">
    <property type="entry name" value="HIV Type 1 Reverse Transcriptase, subunit A, domain 1"/>
    <property type="match status" value="1"/>
</dbReference>
<keyword evidence="6" id="KW-0695">RNA-directed DNA polymerase</keyword>
<dbReference type="PANTHER" id="PTHR37984">
    <property type="entry name" value="PROTEIN CBG26694"/>
    <property type="match status" value="1"/>
</dbReference>
<keyword evidence="2" id="KW-0548">Nucleotidyltransferase</keyword>
<dbReference type="InterPro" id="IPR041373">
    <property type="entry name" value="RT_RNaseH"/>
</dbReference>
<feature type="domain" description="Reverse transcriptase RNase H-like" evidence="7">
    <location>
        <begin position="180"/>
        <end position="274"/>
    </location>
</feature>
<dbReference type="InterPro" id="IPR050951">
    <property type="entry name" value="Retrovirus_Pol_polyprotein"/>
</dbReference>
<gene>
    <name evidence="8" type="ORF">KXQ929_LOCUS35516</name>
</gene>
<dbReference type="Proteomes" id="UP000663868">
    <property type="component" value="Unassembled WGS sequence"/>
</dbReference>
<sequence>MMVHVKYNRQTIRLRIVFVCGYGNNIIGCDWMNALYLNTRTLYNIASNVSIVKINLVTKHLDELFIQYNDVFKNGLAPIVVIPKPSGKIRICADLSTGVNQALDINQYPLLKPNALSVALNGRNQFTKVDFLEAYLQIELDQDCKELLIINTHKGLFDITGYHLGLHLHQTFFNKSGMRYIAAVIYCRYPDGIEKAIAHVSKTYTSTEVNYGQIEKEVLAFIFGIQKFDQFLHRRHFILLTDHKPLLTIFDSKKGNPSALASRLQNWALRLMGYT</sequence>
<dbReference type="InterPro" id="IPR043502">
    <property type="entry name" value="DNA/RNA_pol_sf"/>
</dbReference>
<evidence type="ECO:0000256" key="2">
    <source>
        <dbReference type="ARBA" id="ARBA00022695"/>
    </source>
</evidence>
<dbReference type="InterPro" id="IPR043128">
    <property type="entry name" value="Rev_trsase/Diguanyl_cyclase"/>
</dbReference>
<keyword evidence="4" id="KW-0255">Endonuclease</keyword>
<evidence type="ECO:0000259" key="7">
    <source>
        <dbReference type="Pfam" id="PF17917"/>
    </source>
</evidence>
<dbReference type="PANTHER" id="PTHR37984:SF5">
    <property type="entry name" value="PROTEIN NYNRIN-LIKE"/>
    <property type="match status" value="1"/>
</dbReference>
<keyword evidence="5" id="KW-0378">Hydrolase</keyword>
<proteinExistence type="predicted"/>
<dbReference type="AlphaFoldDB" id="A0A819W408"/>
<dbReference type="GO" id="GO:0003964">
    <property type="term" value="F:RNA-directed DNA polymerase activity"/>
    <property type="evidence" value="ECO:0007669"/>
    <property type="project" value="UniProtKB-KW"/>
</dbReference>
<evidence type="ECO:0000256" key="6">
    <source>
        <dbReference type="ARBA" id="ARBA00022918"/>
    </source>
</evidence>
<dbReference type="Gene3D" id="3.30.70.270">
    <property type="match status" value="1"/>
</dbReference>
<evidence type="ECO:0000256" key="5">
    <source>
        <dbReference type="ARBA" id="ARBA00022801"/>
    </source>
</evidence>
<protein>
    <recommendedName>
        <fullName evidence="7">Reverse transcriptase RNase H-like domain-containing protein</fullName>
    </recommendedName>
</protein>
<keyword evidence="3" id="KW-0540">Nuclease</keyword>
<dbReference type="SUPFAM" id="SSF56672">
    <property type="entry name" value="DNA/RNA polymerases"/>
    <property type="match status" value="1"/>
</dbReference>
<name>A0A819W408_9BILA</name>
<evidence type="ECO:0000313" key="8">
    <source>
        <dbReference type="EMBL" id="CAF4118785.1"/>
    </source>
</evidence>
<keyword evidence="1" id="KW-0808">Transferase</keyword>